<proteinExistence type="predicted"/>
<dbReference type="EMBL" id="VJOO01000043">
    <property type="protein sequence ID" value="TSE34513.1"/>
    <property type="molecule type" value="Genomic_DNA"/>
</dbReference>
<dbReference type="Proteomes" id="UP000316388">
    <property type="component" value="Unassembled WGS sequence"/>
</dbReference>
<protein>
    <submittedName>
        <fullName evidence="2">Toxin ParE1</fullName>
    </submittedName>
</protein>
<dbReference type="RefSeq" id="WP_143969799.1">
    <property type="nucleotide sequence ID" value="NZ_VJOO01000043.1"/>
</dbReference>
<keyword evidence="1" id="KW-1277">Toxin-antitoxin system</keyword>
<dbReference type="Gene3D" id="3.30.2310.20">
    <property type="entry name" value="RelE-like"/>
    <property type="match status" value="1"/>
</dbReference>
<evidence type="ECO:0000313" key="3">
    <source>
        <dbReference type="Proteomes" id="UP000316388"/>
    </source>
</evidence>
<comment type="caution">
    <text evidence="2">The sequence shown here is derived from an EMBL/GenBank/DDBJ whole genome shotgun (WGS) entry which is preliminary data.</text>
</comment>
<gene>
    <name evidence="2" type="primary">parE1</name>
    <name evidence="2" type="ORF">Tfont_02629</name>
</gene>
<evidence type="ECO:0000256" key="1">
    <source>
        <dbReference type="ARBA" id="ARBA00022649"/>
    </source>
</evidence>
<dbReference type="InterPro" id="IPR007712">
    <property type="entry name" value="RelE/ParE_toxin"/>
</dbReference>
<accession>A0A554XF99</accession>
<dbReference type="InterPro" id="IPR035093">
    <property type="entry name" value="RelE/ParE_toxin_dom_sf"/>
</dbReference>
<reference evidence="2 3" key="1">
    <citation type="submission" date="2019-07" db="EMBL/GenBank/DDBJ databases">
        <title>Tepidimonas fonticaldi AT-A2 draft genome.</title>
        <authorList>
            <person name="Da Costa M.S."/>
            <person name="Froufe H.J.C."/>
            <person name="Egas C."/>
            <person name="Albuquerque L."/>
        </authorList>
    </citation>
    <scope>NUCLEOTIDE SEQUENCE [LARGE SCALE GENOMIC DNA]</scope>
    <source>
        <strain evidence="2 3">AT-A2</strain>
    </source>
</reference>
<organism evidence="2 3">
    <name type="scientific">Tepidimonas fonticaldi</name>
    <dbReference type="NCBI Taxonomy" id="1101373"/>
    <lineage>
        <taxon>Bacteria</taxon>
        <taxon>Pseudomonadati</taxon>
        <taxon>Pseudomonadota</taxon>
        <taxon>Betaproteobacteria</taxon>
        <taxon>Burkholderiales</taxon>
        <taxon>Tepidimonas</taxon>
    </lineage>
</organism>
<evidence type="ECO:0000313" key="2">
    <source>
        <dbReference type="EMBL" id="TSE34513.1"/>
    </source>
</evidence>
<name>A0A554XF99_9BURK</name>
<sequence length="116" mass="13048">MSEPWRVRLAAIAEADLLDIAAWTTEHFGSLQAAFYIETVTQAIEALHEGPDILGAKARDDIEPGIRTLHVARQGRKGRHFVMFRVAPGRVIEVLRLLHDSMDLSRHWPNDDAAIQ</sequence>
<dbReference type="AlphaFoldDB" id="A0A554XF99"/>
<dbReference type="Pfam" id="PF05016">
    <property type="entry name" value="ParE_toxin"/>
    <property type="match status" value="1"/>
</dbReference>